<reference evidence="3" key="1">
    <citation type="journal article" date="2019" name="Int. J. Syst. Evol. Microbiol.">
        <title>The Global Catalogue of Microorganisms (GCM) 10K type strain sequencing project: providing services to taxonomists for standard genome sequencing and annotation.</title>
        <authorList>
            <consortium name="The Broad Institute Genomics Platform"/>
            <consortium name="The Broad Institute Genome Sequencing Center for Infectious Disease"/>
            <person name="Wu L."/>
            <person name="Ma J."/>
        </authorList>
    </citation>
    <scope>NUCLEOTIDE SEQUENCE [LARGE SCALE GENOMIC DNA]</scope>
    <source>
        <strain evidence="3">JCM 11496</strain>
    </source>
</reference>
<sequence length="532" mass="58180">MSDPYTEEQAGLSTRISVFNLDPVEQSKLWLQVGPTEARRILVGVLRTALLFGGTVVVDRNQLLEGIFFIAMPPERLAWHLGLEPGAPLPIEVQLLPAPSSSSTAPGPWRLSGGKHSWGVDDDLVSAIEANHAAIREDLHRVSSPLIALTGGAYERASEASQRSHSSSGAEFEKAWRVSDPVVVPQSLWDARDIEVAKTVRESGRSAWVKAMRDGRIRVLSSARLGPNPLGPELDTELPPNFDQVPEVDELVAALMNLEYANDVDRSKTAPCQVVHSGHAMPCQRAHVTTRSLVTRWLDGEHLEQLTPPQLPEPLQHDGLAVHRSSALGWWTLAYNRAICNRDGLRLLTIYNALPSPSGIRGDDANAAELAWGLRRPPETFWSRMRARVRRRPRTAVASTLPIAGDIVTRLAAFMPGEYSRLQAFDAVGSSELLRKPGRRSLFDLVVAIDEIAGDTTSRSRRMRSTILRGGVVTIGGLSIVLYDNGFIALSGPVWAVAAFVAASLLATPWSDFGALRRMSGSRLQSTLRFQP</sequence>
<name>A0ABW4Q722_9MICC</name>
<dbReference type="RefSeq" id="WP_343878663.1">
    <property type="nucleotide sequence ID" value="NZ_BAAAIJ010000023.1"/>
</dbReference>
<evidence type="ECO:0000313" key="2">
    <source>
        <dbReference type="EMBL" id="MFD1846497.1"/>
    </source>
</evidence>
<keyword evidence="3" id="KW-1185">Reference proteome</keyword>
<organism evidence="2 3">
    <name type="scientific">Arthrobacter flavus</name>
    <dbReference type="NCBI Taxonomy" id="95172"/>
    <lineage>
        <taxon>Bacteria</taxon>
        <taxon>Bacillati</taxon>
        <taxon>Actinomycetota</taxon>
        <taxon>Actinomycetes</taxon>
        <taxon>Micrococcales</taxon>
        <taxon>Micrococcaceae</taxon>
        <taxon>Arthrobacter</taxon>
    </lineage>
</organism>
<keyword evidence="1" id="KW-0472">Membrane</keyword>
<dbReference type="EMBL" id="JBHUGA010000019">
    <property type="protein sequence ID" value="MFD1846497.1"/>
    <property type="molecule type" value="Genomic_DNA"/>
</dbReference>
<feature type="transmembrane region" description="Helical" evidence="1">
    <location>
        <begin position="495"/>
        <end position="516"/>
    </location>
</feature>
<dbReference type="Proteomes" id="UP001597307">
    <property type="component" value="Unassembled WGS sequence"/>
</dbReference>
<protein>
    <submittedName>
        <fullName evidence="2">Uncharacterized protein</fullName>
    </submittedName>
</protein>
<feature type="transmembrane region" description="Helical" evidence="1">
    <location>
        <begin position="466"/>
        <end position="483"/>
    </location>
</feature>
<accession>A0ABW4Q722</accession>
<keyword evidence="1" id="KW-0812">Transmembrane</keyword>
<evidence type="ECO:0000313" key="3">
    <source>
        <dbReference type="Proteomes" id="UP001597307"/>
    </source>
</evidence>
<evidence type="ECO:0000256" key="1">
    <source>
        <dbReference type="SAM" id="Phobius"/>
    </source>
</evidence>
<comment type="caution">
    <text evidence="2">The sequence shown here is derived from an EMBL/GenBank/DDBJ whole genome shotgun (WGS) entry which is preliminary data.</text>
</comment>
<keyword evidence="1" id="KW-1133">Transmembrane helix</keyword>
<gene>
    <name evidence="2" type="ORF">ACFSFX_07800</name>
</gene>
<proteinExistence type="predicted"/>